<dbReference type="PANTHER" id="PTHR47619:SF1">
    <property type="entry name" value="EXODEOXYRIBONUCLEASE WALJ"/>
    <property type="match status" value="1"/>
</dbReference>
<accession>A0A212JSN9</accession>
<dbReference type="EMBL" id="FLUL01000001">
    <property type="protein sequence ID" value="SBW02387.1"/>
    <property type="molecule type" value="Genomic_DNA"/>
</dbReference>
<organism evidence="2">
    <name type="scientific">uncultured Dysgonomonas sp</name>
    <dbReference type="NCBI Taxonomy" id="206096"/>
    <lineage>
        <taxon>Bacteria</taxon>
        <taxon>Pseudomonadati</taxon>
        <taxon>Bacteroidota</taxon>
        <taxon>Bacteroidia</taxon>
        <taxon>Bacteroidales</taxon>
        <taxon>Dysgonomonadaceae</taxon>
        <taxon>Dysgonomonas</taxon>
        <taxon>environmental samples</taxon>
    </lineage>
</organism>
<dbReference type="RefSeq" id="WP_135105493.1">
    <property type="nucleotide sequence ID" value="NZ_LT599021.1"/>
</dbReference>
<dbReference type="SMART" id="SM00849">
    <property type="entry name" value="Lactamase_B"/>
    <property type="match status" value="1"/>
</dbReference>
<dbReference type="InterPro" id="IPR036866">
    <property type="entry name" value="RibonucZ/Hydroxyglut_hydro"/>
</dbReference>
<protein>
    <recommendedName>
        <fullName evidence="1">Metallo-beta-lactamase domain-containing protein</fullName>
    </recommendedName>
</protein>
<reference evidence="2" key="1">
    <citation type="submission" date="2016-04" db="EMBL/GenBank/DDBJ databases">
        <authorList>
            <person name="Evans L.H."/>
            <person name="Alamgir A."/>
            <person name="Owens N."/>
            <person name="Weber N.D."/>
            <person name="Virtaneva K."/>
            <person name="Barbian K."/>
            <person name="Babar A."/>
            <person name="Rosenke K."/>
        </authorList>
    </citation>
    <scope>NUCLEOTIDE SEQUENCE</scope>
    <source>
        <strain evidence="2">86-2</strain>
    </source>
</reference>
<name>A0A212JSN9_9BACT</name>
<evidence type="ECO:0000259" key="1">
    <source>
        <dbReference type="SMART" id="SM00849"/>
    </source>
</evidence>
<dbReference type="Pfam" id="PF12706">
    <property type="entry name" value="Lactamase_B_2"/>
    <property type="match status" value="1"/>
</dbReference>
<gene>
    <name evidence="2" type="ORF">KL86DYS2_12242</name>
</gene>
<dbReference type="Gene3D" id="3.60.15.10">
    <property type="entry name" value="Ribonuclease Z/Hydroxyacylglutathione hydrolase-like"/>
    <property type="match status" value="1"/>
</dbReference>
<proteinExistence type="predicted"/>
<dbReference type="AlphaFoldDB" id="A0A212JSN9"/>
<evidence type="ECO:0000313" key="2">
    <source>
        <dbReference type="EMBL" id="SBW02387.1"/>
    </source>
</evidence>
<feature type="domain" description="Metallo-beta-lactamase" evidence="1">
    <location>
        <begin position="21"/>
        <end position="201"/>
    </location>
</feature>
<sequence length="274" mass="31079">MQYSLFPQYKYKFFSLGSGSSGNCYYLGTSEYGVLIDAGIGIRSIQKALREYGVSFDKIIAVLVTHDHADHIKTVGCLGDKYNIPVYATETVHNGILRNRAVRASLVHSRKIIEKEQAFSIREFQITAFDVPHDSIENVGYHIEFDEQTFVLVTDIGRITDTIKEYAAKANHLVIEANYDEYMLQAGKYPYYLKQRIGNGMGHLSNRLSAQFIASIYSENLQNIWLCHLSQDNNHPEIAFKAVEQALYDNGVVVGKNVKLETLSRYKVSGLREF</sequence>
<dbReference type="SUPFAM" id="SSF56281">
    <property type="entry name" value="Metallo-hydrolase/oxidoreductase"/>
    <property type="match status" value="1"/>
</dbReference>
<dbReference type="InterPro" id="IPR052533">
    <property type="entry name" value="WalJ/YycJ-like"/>
</dbReference>
<dbReference type="PANTHER" id="PTHR47619">
    <property type="entry name" value="METALLO-HYDROLASE YYCJ-RELATED"/>
    <property type="match status" value="1"/>
</dbReference>
<dbReference type="InterPro" id="IPR001279">
    <property type="entry name" value="Metallo-B-lactamas"/>
</dbReference>